<gene>
    <name evidence="2" type="ORF">B1H18_19075</name>
</gene>
<evidence type="ECO:0000313" key="3">
    <source>
        <dbReference type="Proteomes" id="UP000190539"/>
    </source>
</evidence>
<dbReference type="EMBL" id="MVFC01000015">
    <property type="protein sequence ID" value="OON77408.1"/>
    <property type="molecule type" value="Genomic_DNA"/>
</dbReference>
<keyword evidence="3" id="KW-1185">Reference proteome</keyword>
<dbReference type="InterPro" id="IPR023393">
    <property type="entry name" value="START-like_dom_sf"/>
</dbReference>
<proteinExistence type="predicted"/>
<dbReference type="RefSeq" id="WP_077969437.1">
    <property type="nucleotide sequence ID" value="NZ_CP045178.1"/>
</dbReference>
<organism evidence="2 3">
    <name type="scientific">Streptomyces tsukubensis</name>
    <dbReference type="NCBI Taxonomy" id="83656"/>
    <lineage>
        <taxon>Bacteria</taxon>
        <taxon>Bacillati</taxon>
        <taxon>Actinomycetota</taxon>
        <taxon>Actinomycetes</taxon>
        <taxon>Kitasatosporales</taxon>
        <taxon>Streptomycetaceae</taxon>
        <taxon>Streptomyces</taxon>
    </lineage>
</organism>
<evidence type="ECO:0000256" key="1">
    <source>
        <dbReference type="SAM" id="MobiDB-lite"/>
    </source>
</evidence>
<feature type="compositionally biased region" description="Low complexity" evidence="1">
    <location>
        <begin position="72"/>
        <end position="87"/>
    </location>
</feature>
<dbReference type="Gene3D" id="3.30.530.20">
    <property type="match status" value="1"/>
</dbReference>
<dbReference type="AlphaFoldDB" id="A0A1V4A6N0"/>
<comment type="caution">
    <text evidence="2">The sequence shown here is derived from an EMBL/GenBank/DDBJ whole genome shotgun (WGS) entry which is preliminary data.</text>
</comment>
<reference evidence="2 3" key="1">
    <citation type="submission" date="2017-02" db="EMBL/GenBank/DDBJ databases">
        <title>Draft Genome Sequence of Streptomyces tsukubaensis F601, a Producer of the immunosuppressant tacrolimus FK506.</title>
        <authorList>
            <person name="Zong G."/>
            <person name="Zhong C."/>
            <person name="Fu J."/>
            <person name="Qin R."/>
            <person name="Cao G."/>
        </authorList>
    </citation>
    <scope>NUCLEOTIDE SEQUENCE [LARGE SCALE GENOMIC DNA]</scope>
    <source>
        <strain evidence="2 3">F601</strain>
    </source>
</reference>
<sequence>MPLLTIERISPLPVREAWRRLTDWHRHADVVPLTRVDVTTPPPTHIGTLFVARTGVGPVRFDDPMEVVEWQPPESAGASDSPGGASDTPGRCRLEKRGSLVLGWAEIEVAPHGSGSSVLWRESLGVRFLPPLFDTPLAAAGRHMFGRAVDGLLAEGAGS</sequence>
<accession>A0A1V4A6N0</accession>
<name>A0A1V4A6N0_9ACTN</name>
<evidence type="ECO:0000313" key="2">
    <source>
        <dbReference type="EMBL" id="OON77408.1"/>
    </source>
</evidence>
<protein>
    <submittedName>
        <fullName evidence="2">Immediate-early protein 2</fullName>
    </submittedName>
</protein>
<dbReference type="Proteomes" id="UP000190539">
    <property type="component" value="Unassembled WGS sequence"/>
</dbReference>
<dbReference type="SUPFAM" id="SSF55961">
    <property type="entry name" value="Bet v1-like"/>
    <property type="match status" value="1"/>
</dbReference>
<dbReference type="OrthoDB" id="4823586at2"/>
<dbReference type="STRING" id="83656.B1H18_19075"/>
<feature type="region of interest" description="Disordered" evidence="1">
    <location>
        <begin position="70"/>
        <end position="91"/>
    </location>
</feature>